<dbReference type="GO" id="GO:0005886">
    <property type="term" value="C:plasma membrane"/>
    <property type="evidence" value="ECO:0007669"/>
    <property type="project" value="UniProtKB-SubCell"/>
</dbReference>
<evidence type="ECO:0000256" key="1">
    <source>
        <dbReference type="ARBA" id="ARBA00004651"/>
    </source>
</evidence>
<feature type="transmembrane region" description="Helical" evidence="6">
    <location>
        <begin position="150"/>
        <end position="180"/>
    </location>
</feature>
<protein>
    <submittedName>
        <fullName evidence="7">Uncharacterized protein</fullName>
    </submittedName>
</protein>
<evidence type="ECO:0000256" key="5">
    <source>
        <dbReference type="ARBA" id="ARBA00023136"/>
    </source>
</evidence>
<keyword evidence="4 6" id="KW-1133">Transmembrane helix</keyword>
<comment type="caution">
    <text evidence="7">The sequence shown here is derived from an EMBL/GenBank/DDBJ whole genome shotgun (WGS) entry which is preliminary data.</text>
</comment>
<keyword evidence="5 6" id="KW-0472">Membrane</keyword>
<dbReference type="Proteomes" id="UP000887116">
    <property type="component" value="Unassembled WGS sequence"/>
</dbReference>
<organism evidence="7 8">
    <name type="scientific">Trichonephila clavata</name>
    <name type="common">Joro spider</name>
    <name type="synonym">Nephila clavata</name>
    <dbReference type="NCBI Taxonomy" id="2740835"/>
    <lineage>
        <taxon>Eukaryota</taxon>
        <taxon>Metazoa</taxon>
        <taxon>Ecdysozoa</taxon>
        <taxon>Arthropoda</taxon>
        <taxon>Chelicerata</taxon>
        <taxon>Arachnida</taxon>
        <taxon>Araneae</taxon>
        <taxon>Araneomorphae</taxon>
        <taxon>Entelegynae</taxon>
        <taxon>Araneoidea</taxon>
        <taxon>Nephilidae</taxon>
        <taxon>Trichonephila</taxon>
    </lineage>
</organism>
<sequence>MPRYSSQTKQKMEAEKTKLISCLYDYLRYILFVIFCLATVTSILWLTILPRGSKEIANTFLTLSVQLFYMLIFRRRQAIKRIIERLRKLLNTLMPRYNFSLKREKWICTFYFLFVQVLFVVWSIMFSSAVRLRSKDLQRSFERLEFSSHLSFVLSLVILITELLFSFITKLIFSSFVIYYSLICRVIRLLFGHLLQILRRQMFIQEHKYLLENYEKIMKIMRKVDKEFSLLAFITIIMSMIGLFWGGYILAFRKHLSSTYFISLVCSVSCYLTFQLLIMISASMINEMEKKTRNSMKRLKCRVSRDLRETKFKEVCSKKSYLTLWKIYVLDRSLLITSFGTLLTYGILLGTLGE</sequence>
<dbReference type="Pfam" id="PF08395">
    <property type="entry name" value="7tm_7"/>
    <property type="match status" value="1"/>
</dbReference>
<keyword evidence="8" id="KW-1185">Reference proteome</keyword>
<feature type="transmembrane region" description="Helical" evidence="6">
    <location>
        <begin position="106"/>
        <end position="130"/>
    </location>
</feature>
<evidence type="ECO:0000256" key="3">
    <source>
        <dbReference type="ARBA" id="ARBA00022692"/>
    </source>
</evidence>
<name>A0A8X6F2F5_TRICU</name>
<proteinExistence type="predicted"/>
<dbReference type="InterPro" id="IPR013604">
    <property type="entry name" value="7TM_chemorcpt"/>
</dbReference>
<feature type="transmembrane region" description="Helical" evidence="6">
    <location>
        <begin position="26"/>
        <end position="50"/>
    </location>
</feature>
<dbReference type="GO" id="GO:0050909">
    <property type="term" value="P:sensory perception of taste"/>
    <property type="evidence" value="ECO:0007669"/>
    <property type="project" value="InterPro"/>
</dbReference>
<dbReference type="EMBL" id="BMAO01010751">
    <property type="protein sequence ID" value="GFQ69250.1"/>
    <property type="molecule type" value="Genomic_DNA"/>
</dbReference>
<evidence type="ECO:0000313" key="7">
    <source>
        <dbReference type="EMBL" id="GFQ69250.1"/>
    </source>
</evidence>
<keyword evidence="2" id="KW-1003">Cell membrane</keyword>
<gene>
    <name evidence="7" type="primary">AVEN_204420_1</name>
    <name evidence="7" type="ORF">TNCT_305141</name>
</gene>
<evidence type="ECO:0000256" key="4">
    <source>
        <dbReference type="ARBA" id="ARBA00022989"/>
    </source>
</evidence>
<feature type="transmembrane region" description="Helical" evidence="6">
    <location>
        <begin position="56"/>
        <end position="73"/>
    </location>
</feature>
<evidence type="ECO:0000256" key="6">
    <source>
        <dbReference type="SAM" id="Phobius"/>
    </source>
</evidence>
<evidence type="ECO:0000256" key="2">
    <source>
        <dbReference type="ARBA" id="ARBA00022475"/>
    </source>
</evidence>
<comment type="subcellular location">
    <subcellularLocation>
        <location evidence="1">Cell membrane</location>
        <topology evidence="1">Multi-pass membrane protein</topology>
    </subcellularLocation>
</comment>
<feature type="transmembrane region" description="Helical" evidence="6">
    <location>
        <begin position="228"/>
        <end position="248"/>
    </location>
</feature>
<feature type="transmembrane region" description="Helical" evidence="6">
    <location>
        <begin position="260"/>
        <end position="285"/>
    </location>
</feature>
<feature type="transmembrane region" description="Helical" evidence="6">
    <location>
        <begin position="334"/>
        <end position="353"/>
    </location>
</feature>
<dbReference type="OrthoDB" id="10382923at2759"/>
<reference evidence="7" key="1">
    <citation type="submission" date="2020-07" db="EMBL/GenBank/DDBJ databases">
        <title>Multicomponent nature underlies the extraordinary mechanical properties of spider dragline silk.</title>
        <authorList>
            <person name="Kono N."/>
            <person name="Nakamura H."/>
            <person name="Mori M."/>
            <person name="Yoshida Y."/>
            <person name="Ohtoshi R."/>
            <person name="Malay A.D."/>
            <person name="Moran D.A.P."/>
            <person name="Tomita M."/>
            <person name="Numata K."/>
            <person name="Arakawa K."/>
        </authorList>
    </citation>
    <scope>NUCLEOTIDE SEQUENCE</scope>
</reference>
<accession>A0A8X6F2F5</accession>
<dbReference type="AlphaFoldDB" id="A0A8X6F2F5"/>
<evidence type="ECO:0000313" key="8">
    <source>
        <dbReference type="Proteomes" id="UP000887116"/>
    </source>
</evidence>
<keyword evidence="3 6" id="KW-0812">Transmembrane</keyword>